<evidence type="ECO:0000313" key="2">
    <source>
        <dbReference type="Proteomes" id="UP000231453"/>
    </source>
</evidence>
<comment type="caution">
    <text evidence="1">The sequence shown here is derived from an EMBL/GenBank/DDBJ whole genome shotgun (WGS) entry which is preliminary data.</text>
</comment>
<dbReference type="AlphaFoldDB" id="A0A2M7VAF1"/>
<gene>
    <name evidence="1" type="ORF">COX80_03235</name>
</gene>
<dbReference type="Proteomes" id="UP000231453">
    <property type="component" value="Unassembled WGS sequence"/>
</dbReference>
<evidence type="ECO:0000313" key="1">
    <source>
        <dbReference type="EMBL" id="PIZ95861.1"/>
    </source>
</evidence>
<dbReference type="Gene3D" id="3.90.1010.20">
    <property type="match status" value="1"/>
</dbReference>
<reference evidence="2" key="1">
    <citation type="submission" date="2017-09" db="EMBL/GenBank/DDBJ databases">
        <title>Depth-based differentiation of microbial function through sediment-hosted aquifers and enrichment of novel symbionts in the deep terrestrial subsurface.</title>
        <authorList>
            <person name="Probst A.J."/>
            <person name="Ladd B."/>
            <person name="Jarett J.K."/>
            <person name="Geller-Mcgrath D.E."/>
            <person name="Sieber C.M.K."/>
            <person name="Emerson J.B."/>
            <person name="Anantharaman K."/>
            <person name="Thomas B.C."/>
            <person name="Malmstrom R."/>
            <person name="Stieglmeier M."/>
            <person name="Klingl A."/>
            <person name="Woyke T."/>
            <person name="Ryan C.M."/>
            <person name="Banfield J.F."/>
        </authorList>
    </citation>
    <scope>NUCLEOTIDE SEQUENCE [LARGE SCALE GENOMIC DNA]</scope>
</reference>
<accession>A0A2M7VAF1</accession>
<organism evidence="1 2">
    <name type="scientific">Candidatus Magasanikbacteria bacterium CG_4_10_14_0_2_um_filter_33_14</name>
    <dbReference type="NCBI Taxonomy" id="1974636"/>
    <lineage>
        <taxon>Bacteria</taxon>
        <taxon>Candidatus Magasanikiibacteriota</taxon>
    </lineage>
</organism>
<sequence>MMNRFSYKDGTYSANGEYFAEDKEVIGVSLTVQNDIITDASVTPQARDKTSKGYQLMFVDNFKSQVVGKKIADLKLSRVAGASLTTQGFNNAVSIIKSQAAL</sequence>
<evidence type="ECO:0008006" key="3">
    <source>
        <dbReference type="Google" id="ProtNLM"/>
    </source>
</evidence>
<dbReference type="EMBL" id="PFPL01000043">
    <property type="protein sequence ID" value="PIZ95861.1"/>
    <property type="molecule type" value="Genomic_DNA"/>
</dbReference>
<name>A0A2M7VAF1_9BACT</name>
<proteinExistence type="predicted"/>
<protein>
    <recommendedName>
        <fullName evidence="3">FMN-binding domain-containing protein</fullName>
    </recommendedName>
</protein>